<keyword evidence="3" id="KW-1185">Reference proteome</keyword>
<comment type="caution">
    <text evidence="2">The sequence shown here is derived from an EMBL/GenBank/DDBJ whole genome shotgun (WGS) entry which is preliminary data.</text>
</comment>
<reference evidence="2 3" key="1">
    <citation type="submission" date="2015-08" db="EMBL/GenBank/DDBJ databases">
        <title>Next Generation Sequencing and Analysis of the Genome of Puccinia sorghi L Schw, the Causal Agent of Maize Common Rust.</title>
        <authorList>
            <person name="Rochi L."/>
            <person name="Burguener G."/>
            <person name="Darino M."/>
            <person name="Turjanski A."/>
            <person name="Kreff E."/>
            <person name="Dieguez M.J."/>
            <person name="Sacco F."/>
        </authorList>
    </citation>
    <scope>NUCLEOTIDE SEQUENCE [LARGE SCALE GENOMIC DNA]</scope>
    <source>
        <strain evidence="2 3">RO10H11247</strain>
    </source>
</reference>
<evidence type="ECO:0000313" key="2">
    <source>
        <dbReference type="EMBL" id="KNZ63225.1"/>
    </source>
</evidence>
<protein>
    <submittedName>
        <fullName evidence="2">Uncharacterized protein</fullName>
    </submittedName>
</protein>
<feature type="region of interest" description="Disordered" evidence="1">
    <location>
        <begin position="1"/>
        <end position="21"/>
    </location>
</feature>
<dbReference type="EMBL" id="LAVV01001896">
    <property type="protein sequence ID" value="KNZ63225.1"/>
    <property type="molecule type" value="Genomic_DNA"/>
</dbReference>
<proteinExistence type="predicted"/>
<dbReference type="VEuPathDB" id="FungiDB:VP01_11707g1"/>
<dbReference type="AlphaFoldDB" id="A0A0L6VSR1"/>
<feature type="non-terminal residue" evidence="2">
    <location>
        <position position="1"/>
    </location>
</feature>
<name>A0A0L6VSR1_9BASI</name>
<organism evidence="2 3">
    <name type="scientific">Puccinia sorghi</name>
    <dbReference type="NCBI Taxonomy" id="27349"/>
    <lineage>
        <taxon>Eukaryota</taxon>
        <taxon>Fungi</taxon>
        <taxon>Dikarya</taxon>
        <taxon>Basidiomycota</taxon>
        <taxon>Pucciniomycotina</taxon>
        <taxon>Pucciniomycetes</taxon>
        <taxon>Pucciniales</taxon>
        <taxon>Pucciniaceae</taxon>
        <taxon>Puccinia</taxon>
    </lineage>
</organism>
<sequence>APEQDNFQPLAPPPEMEYQSQQDLYDAAQSWAKDHGYAIIITHSSTSNGENRARRGILTENRFTYQCDKSGS</sequence>
<evidence type="ECO:0000256" key="1">
    <source>
        <dbReference type="SAM" id="MobiDB-lite"/>
    </source>
</evidence>
<dbReference type="Proteomes" id="UP000037035">
    <property type="component" value="Unassembled WGS sequence"/>
</dbReference>
<evidence type="ECO:0000313" key="3">
    <source>
        <dbReference type="Proteomes" id="UP000037035"/>
    </source>
</evidence>
<dbReference type="STRING" id="27349.A0A0L6VSR1"/>
<gene>
    <name evidence="2" type="ORF">VP01_11707g1</name>
</gene>
<feature type="non-terminal residue" evidence="2">
    <location>
        <position position="72"/>
    </location>
</feature>
<accession>A0A0L6VSR1</accession>